<keyword evidence="8" id="KW-1185">Reference proteome</keyword>
<feature type="domain" description="EamA" evidence="6">
    <location>
        <begin position="141"/>
        <end position="272"/>
    </location>
</feature>
<feature type="transmembrane region" description="Helical" evidence="5">
    <location>
        <begin position="137"/>
        <end position="158"/>
    </location>
</feature>
<evidence type="ECO:0000256" key="1">
    <source>
        <dbReference type="ARBA" id="ARBA00004141"/>
    </source>
</evidence>
<gene>
    <name evidence="7" type="ORF">AMPC_26460</name>
</gene>
<evidence type="ECO:0000256" key="2">
    <source>
        <dbReference type="ARBA" id="ARBA00022692"/>
    </source>
</evidence>
<organism evidence="7 8">
    <name type="scientific">Anaeromyxobacter paludicola</name>
    <dbReference type="NCBI Taxonomy" id="2918171"/>
    <lineage>
        <taxon>Bacteria</taxon>
        <taxon>Pseudomonadati</taxon>
        <taxon>Myxococcota</taxon>
        <taxon>Myxococcia</taxon>
        <taxon>Myxococcales</taxon>
        <taxon>Cystobacterineae</taxon>
        <taxon>Anaeromyxobacteraceae</taxon>
        <taxon>Anaeromyxobacter</taxon>
    </lineage>
</organism>
<evidence type="ECO:0000256" key="3">
    <source>
        <dbReference type="ARBA" id="ARBA00022989"/>
    </source>
</evidence>
<feature type="transmembrane region" description="Helical" evidence="5">
    <location>
        <begin position="231"/>
        <end position="251"/>
    </location>
</feature>
<feature type="domain" description="EamA" evidence="6">
    <location>
        <begin position="2"/>
        <end position="127"/>
    </location>
</feature>
<dbReference type="InterPro" id="IPR050638">
    <property type="entry name" value="AA-Vitamin_Transporters"/>
</dbReference>
<protein>
    <recommendedName>
        <fullName evidence="6">EamA domain-containing protein</fullName>
    </recommendedName>
</protein>
<dbReference type="PANTHER" id="PTHR32322:SF9">
    <property type="entry name" value="AMINO-ACID METABOLITE EFFLUX PUMP-RELATED"/>
    <property type="match status" value="1"/>
</dbReference>
<dbReference type="EMBL" id="AP025592">
    <property type="protein sequence ID" value="BDG09533.1"/>
    <property type="molecule type" value="Genomic_DNA"/>
</dbReference>
<dbReference type="InterPro" id="IPR037185">
    <property type="entry name" value="EmrE-like"/>
</dbReference>
<evidence type="ECO:0000256" key="4">
    <source>
        <dbReference type="ARBA" id="ARBA00023136"/>
    </source>
</evidence>
<feature type="transmembrane region" description="Helical" evidence="5">
    <location>
        <begin position="56"/>
        <end position="78"/>
    </location>
</feature>
<dbReference type="Pfam" id="PF00892">
    <property type="entry name" value="EamA"/>
    <property type="match status" value="2"/>
</dbReference>
<comment type="subcellular location">
    <subcellularLocation>
        <location evidence="1">Membrane</location>
        <topology evidence="1">Multi-pass membrane protein</topology>
    </subcellularLocation>
</comment>
<feature type="transmembrane region" description="Helical" evidence="5">
    <location>
        <begin position="198"/>
        <end position="219"/>
    </location>
</feature>
<evidence type="ECO:0000256" key="5">
    <source>
        <dbReference type="SAM" id="Phobius"/>
    </source>
</evidence>
<keyword evidence="2 5" id="KW-0812">Transmembrane</keyword>
<feature type="transmembrane region" description="Helical" evidence="5">
    <location>
        <begin position="113"/>
        <end position="131"/>
    </location>
</feature>
<dbReference type="InterPro" id="IPR000620">
    <property type="entry name" value="EamA_dom"/>
</dbReference>
<dbReference type="RefSeq" id="WP_248341811.1">
    <property type="nucleotide sequence ID" value="NZ_AP025592.1"/>
</dbReference>
<dbReference type="Proteomes" id="UP001162734">
    <property type="component" value="Chromosome"/>
</dbReference>
<sequence length="290" mass="29834">MILAALWGGSFLFMRVAAPELGPVTLAGLRLGIAALVIVPLLAATRGFGDLRGRLWPVLVVGALNSALPFCLLTYATLSVTAGFASILNATTPLWGGLVAHFWLRDRLDRSRAAGLAVGFAGVAFLVWGRASFKPGGAGLAVVAALLATLSYGVAASFTKRRLAGVNSLAVAAGSQAAAALLLLPAALWAWPAHPVSARAWISVTLLAVLCTAFAYVLFFRLIAHVGPARAVSVTFLIPPFAVLWGAVFLGEPLTSRMVLGSAVIFTGTALATGLARLPGREAATPARAG</sequence>
<name>A0ABN6N8J4_9BACT</name>
<dbReference type="SUPFAM" id="SSF103481">
    <property type="entry name" value="Multidrug resistance efflux transporter EmrE"/>
    <property type="match status" value="2"/>
</dbReference>
<keyword evidence="3 5" id="KW-1133">Transmembrane helix</keyword>
<accession>A0ABN6N8J4</accession>
<dbReference type="PANTHER" id="PTHR32322">
    <property type="entry name" value="INNER MEMBRANE TRANSPORTER"/>
    <property type="match status" value="1"/>
</dbReference>
<evidence type="ECO:0000313" key="8">
    <source>
        <dbReference type="Proteomes" id="UP001162734"/>
    </source>
</evidence>
<feature type="transmembrane region" description="Helical" evidence="5">
    <location>
        <begin position="84"/>
        <end position="104"/>
    </location>
</feature>
<feature type="transmembrane region" description="Helical" evidence="5">
    <location>
        <begin position="27"/>
        <end position="44"/>
    </location>
</feature>
<reference evidence="8" key="1">
    <citation type="journal article" date="2022" name="Int. J. Syst. Evol. Microbiol.">
        <title>Anaeromyxobacter oryzae sp. nov., Anaeromyxobacter diazotrophicus sp. nov. and Anaeromyxobacter paludicola sp. nov., isolated from paddy soils.</title>
        <authorList>
            <person name="Itoh H."/>
            <person name="Xu Z."/>
            <person name="Mise K."/>
            <person name="Masuda Y."/>
            <person name="Ushijima N."/>
            <person name="Hayakawa C."/>
            <person name="Shiratori Y."/>
            <person name="Senoo K."/>
        </authorList>
    </citation>
    <scope>NUCLEOTIDE SEQUENCE [LARGE SCALE GENOMIC DNA]</scope>
    <source>
        <strain evidence="8">Red630</strain>
    </source>
</reference>
<keyword evidence="4 5" id="KW-0472">Membrane</keyword>
<evidence type="ECO:0000313" key="7">
    <source>
        <dbReference type="EMBL" id="BDG09533.1"/>
    </source>
</evidence>
<proteinExistence type="predicted"/>
<evidence type="ECO:0000259" key="6">
    <source>
        <dbReference type="Pfam" id="PF00892"/>
    </source>
</evidence>
<feature type="transmembrane region" description="Helical" evidence="5">
    <location>
        <begin position="170"/>
        <end position="192"/>
    </location>
</feature>
<feature type="transmembrane region" description="Helical" evidence="5">
    <location>
        <begin position="257"/>
        <end position="278"/>
    </location>
</feature>